<accession>A0A0A9AUF0</accession>
<proteinExistence type="predicted"/>
<reference evidence="1" key="2">
    <citation type="journal article" date="2015" name="Data Brief">
        <title>Shoot transcriptome of the giant reed, Arundo donax.</title>
        <authorList>
            <person name="Barrero R.A."/>
            <person name="Guerrero F.D."/>
            <person name="Moolhuijzen P."/>
            <person name="Goolsby J.A."/>
            <person name="Tidwell J."/>
            <person name="Bellgard S.E."/>
            <person name="Bellgard M.I."/>
        </authorList>
    </citation>
    <scope>NUCLEOTIDE SEQUENCE</scope>
    <source>
        <tissue evidence="1">Shoot tissue taken approximately 20 cm above the soil surface</tissue>
    </source>
</reference>
<organism evidence="1">
    <name type="scientific">Arundo donax</name>
    <name type="common">Giant reed</name>
    <name type="synonym">Donax arundinaceus</name>
    <dbReference type="NCBI Taxonomy" id="35708"/>
    <lineage>
        <taxon>Eukaryota</taxon>
        <taxon>Viridiplantae</taxon>
        <taxon>Streptophyta</taxon>
        <taxon>Embryophyta</taxon>
        <taxon>Tracheophyta</taxon>
        <taxon>Spermatophyta</taxon>
        <taxon>Magnoliopsida</taxon>
        <taxon>Liliopsida</taxon>
        <taxon>Poales</taxon>
        <taxon>Poaceae</taxon>
        <taxon>PACMAD clade</taxon>
        <taxon>Arundinoideae</taxon>
        <taxon>Arundineae</taxon>
        <taxon>Arundo</taxon>
    </lineage>
</organism>
<name>A0A0A9AUF0_ARUDO</name>
<reference evidence="1" key="1">
    <citation type="submission" date="2014-09" db="EMBL/GenBank/DDBJ databases">
        <authorList>
            <person name="Magalhaes I.L.F."/>
            <person name="Oliveira U."/>
            <person name="Santos F.R."/>
            <person name="Vidigal T.H.D.A."/>
            <person name="Brescovit A.D."/>
            <person name="Santos A.J."/>
        </authorList>
    </citation>
    <scope>NUCLEOTIDE SEQUENCE</scope>
    <source>
        <tissue evidence="1">Shoot tissue taken approximately 20 cm above the soil surface</tissue>
    </source>
</reference>
<dbReference type="EMBL" id="GBRH01245365">
    <property type="protein sequence ID" value="JAD52530.1"/>
    <property type="molecule type" value="Transcribed_RNA"/>
</dbReference>
<sequence length="27" mass="3300">MRTKFHPQQAHIRWKNNVVKKILLISI</sequence>
<protein>
    <submittedName>
        <fullName evidence="1">Uncharacterized protein</fullName>
    </submittedName>
</protein>
<evidence type="ECO:0000313" key="1">
    <source>
        <dbReference type="EMBL" id="JAD52530.1"/>
    </source>
</evidence>
<dbReference type="AlphaFoldDB" id="A0A0A9AUF0"/>